<comment type="caution">
    <text evidence="3">The sequence shown here is derived from an EMBL/GenBank/DDBJ whole genome shotgun (WGS) entry which is preliminary data.</text>
</comment>
<accession>A0A8J5MA41</accession>
<dbReference type="InterPro" id="IPR012337">
    <property type="entry name" value="RNaseH-like_sf"/>
</dbReference>
<dbReference type="InterPro" id="IPR003165">
    <property type="entry name" value="Piwi"/>
</dbReference>
<dbReference type="PROSITE" id="PS50822">
    <property type="entry name" value="PIWI"/>
    <property type="match status" value="1"/>
</dbReference>
<proteinExistence type="predicted"/>
<dbReference type="PANTHER" id="PTHR22891">
    <property type="entry name" value="EUKARYOTIC TRANSLATION INITIATION FACTOR 2C"/>
    <property type="match status" value="1"/>
</dbReference>
<dbReference type="AlphaFoldDB" id="A0A8J5MA41"/>
<dbReference type="Gene3D" id="3.30.420.10">
    <property type="entry name" value="Ribonuclease H-like superfamily/Ribonuclease H"/>
    <property type="match status" value="1"/>
</dbReference>
<dbReference type="Proteomes" id="UP000734854">
    <property type="component" value="Unassembled WGS sequence"/>
</dbReference>
<dbReference type="InterPro" id="IPR036397">
    <property type="entry name" value="RNaseH_sf"/>
</dbReference>
<organism evidence="3 4">
    <name type="scientific">Zingiber officinale</name>
    <name type="common">Ginger</name>
    <name type="synonym">Amomum zingiber</name>
    <dbReference type="NCBI Taxonomy" id="94328"/>
    <lineage>
        <taxon>Eukaryota</taxon>
        <taxon>Viridiplantae</taxon>
        <taxon>Streptophyta</taxon>
        <taxon>Embryophyta</taxon>
        <taxon>Tracheophyta</taxon>
        <taxon>Spermatophyta</taxon>
        <taxon>Magnoliopsida</taxon>
        <taxon>Liliopsida</taxon>
        <taxon>Zingiberales</taxon>
        <taxon>Zingiberaceae</taxon>
        <taxon>Zingiber</taxon>
    </lineage>
</organism>
<dbReference type="SUPFAM" id="SSF53098">
    <property type="entry name" value="Ribonuclease H-like"/>
    <property type="match status" value="1"/>
</dbReference>
<feature type="domain" description="Piwi" evidence="2">
    <location>
        <begin position="91"/>
        <end position="158"/>
    </location>
</feature>
<evidence type="ECO:0000259" key="2">
    <source>
        <dbReference type="PROSITE" id="PS50822"/>
    </source>
</evidence>
<sequence length="280" mass="31241">MGHSSSYFSSARLLRYERSISTESNHVDEPHKLEEVETIRKPPPPLEKSNLYASNDIYLYWVAMVSLVHMFVKRLWIKGYQFLVSAESLLEIPVTFVVVQKRNHTRLFANKHGDHRFVDKSGNILLETVVDSKTCHSTEFDFYLCSHASIQNFDLLLDFDRGVECIVERGHVSSIGGCIKKATSSVGIAPIDNSESKGARSDEAGVSQPTMTSRTVELEFSPLSDHGRGTEVAADVYGARCTNRTGVADQCLLLRRRWIRGSVKVVDSEEQQSDATNAGG</sequence>
<evidence type="ECO:0000256" key="1">
    <source>
        <dbReference type="SAM" id="MobiDB-lite"/>
    </source>
</evidence>
<evidence type="ECO:0000313" key="3">
    <source>
        <dbReference type="EMBL" id="KAG6538202.1"/>
    </source>
</evidence>
<name>A0A8J5MA41_ZINOF</name>
<keyword evidence="4" id="KW-1185">Reference proteome</keyword>
<reference evidence="3 4" key="1">
    <citation type="submission" date="2020-08" db="EMBL/GenBank/DDBJ databases">
        <title>Plant Genome Project.</title>
        <authorList>
            <person name="Zhang R.-G."/>
        </authorList>
    </citation>
    <scope>NUCLEOTIDE SEQUENCE [LARGE SCALE GENOMIC DNA]</scope>
    <source>
        <tissue evidence="3">Rhizome</tissue>
    </source>
</reference>
<feature type="compositionally biased region" description="Basic and acidic residues" evidence="1">
    <location>
        <begin position="194"/>
        <end position="203"/>
    </location>
</feature>
<dbReference type="GO" id="GO:0003676">
    <property type="term" value="F:nucleic acid binding"/>
    <property type="evidence" value="ECO:0007669"/>
    <property type="project" value="InterPro"/>
</dbReference>
<evidence type="ECO:0000313" key="4">
    <source>
        <dbReference type="Proteomes" id="UP000734854"/>
    </source>
</evidence>
<gene>
    <name evidence="3" type="ORF">ZIOFF_003314</name>
</gene>
<dbReference type="EMBL" id="JACMSC010000001">
    <property type="protein sequence ID" value="KAG6538202.1"/>
    <property type="molecule type" value="Genomic_DNA"/>
</dbReference>
<protein>
    <recommendedName>
        <fullName evidence="2">Piwi domain-containing protein</fullName>
    </recommendedName>
</protein>
<feature type="region of interest" description="Disordered" evidence="1">
    <location>
        <begin position="192"/>
        <end position="213"/>
    </location>
</feature>
<dbReference type="Pfam" id="PF02171">
    <property type="entry name" value="Piwi"/>
    <property type="match status" value="1"/>
</dbReference>